<feature type="coiled-coil region" evidence="2">
    <location>
        <begin position="86"/>
        <end position="134"/>
    </location>
</feature>
<dbReference type="PANTHER" id="PTHR14043:SF17">
    <property type="entry name" value="PROTEIN CASP"/>
    <property type="match status" value="1"/>
</dbReference>
<keyword evidence="6" id="KW-1185">Reference proteome</keyword>
<evidence type="ECO:0000313" key="6">
    <source>
        <dbReference type="Proteomes" id="UP000677054"/>
    </source>
</evidence>
<keyword evidence="3" id="KW-0472">Membrane</keyword>
<dbReference type="EMBL" id="LR901542">
    <property type="protein sequence ID" value="CAD7248852.1"/>
    <property type="molecule type" value="Genomic_DNA"/>
</dbReference>
<protein>
    <recommendedName>
        <fullName evidence="4">CASP C-terminal domain-containing protein</fullName>
    </recommendedName>
</protein>
<organism evidence="5">
    <name type="scientific">Darwinula stevensoni</name>
    <dbReference type="NCBI Taxonomy" id="69355"/>
    <lineage>
        <taxon>Eukaryota</taxon>
        <taxon>Metazoa</taxon>
        <taxon>Ecdysozoa</taxon>
        <taxon>Arthropoda</taxon>
        <taxon>Crustacea</taxon>
        <taxon>Oligostraca</taxon>
        <taxon>Ostracoda</taxon>
        <taxon>Podocopa</taxon>
        <taxon>Podocopida</taxon>
        <taxon>Darwinulocopina</taxon>
        <taxon>Darwinuloidea</taxon>
        <taxon>Darwinulidae</taxon>
        <taxon>Darwinula</taxon>
    </lineage>
</organism>
<keyword evidence="3" id="KW-0812">Transmembrane</keyword>
<dbReference type="InterPro" id="IPR012955">
    <property type="entry name" value="CASP_C"/>
</dbReference>
<evidence type="ECO:0000259" key="4">
    <source>
        <dbReference type="Pfam" id="PF08172"/>
    </source>
</evidence>
<feature type="transmembrane region" description="Helical" evidence="3">
    <location>
        <begin position="219"/>
        <end position="240"/>
    </location>
</feature>
<evidence type="ECO:0000313" key="5">
    <source>
        <dbReference type="EMBL" id="CAD7248852.1"/>
    </source>
</evidence>
<dbReference type="OrthoDB" id="10257567at2759"/>
<dbReference type="Proteomes" id="UP000677054">
    <property type="component" value="Unassembled WGS sequence"/>
</dbReference>
<keyword evidence="1 2" id="KW-0175">Coiled coil</keyword>
<dbReference type="Pfam" id="PF08172">
    <property type="entry name" value="CASP_C"/>
    <property type="match status" value="1"/>
</dbReference>
<dbReference type="PANTHER" id="PTHR14043">
    <property type="entry name" value="CCAAT DISPLACEMENT PROTEIN-RELATED"/>
    <property type="match status" value="1"/>
</dbReference>
<reference evidence="5" key="1">
    <citation type="submission" date="2020-11" db="EMBL/GenBank/DDBJ databases">
        <authorList>
            <person name="Tran Van P."/>
        </authorList>
    </citation>
    <scope>NUCLEOTIDE SEQUENCE</scope>
</reference>
<feature type="domain" description="CASP C-terminal" evidence="4">
    <location>
        <begin position="8"/>
        <end position="240"/>
    </location>
</feature>
<name>A0A7R8XFI5_9CRUS</name>
<sequence>MCAERLSKMEEEGREREERLSFQESLIARLEADLAAVRGLSLLYRGEGEGEEATSAVVAEAVRDIYTTSVHMDSYKSESSAAETLLPIVSAQRERFKKRNEELESQAEQHRHQLSALQDEINILREDNLQLYQKIRFLHSYQPEGRADPIGAESRYSSQYEARLDPFSSFRGREHQRRYATLSPFEKLTLSMASILFYTPTRTCDVLGRMVMGNRMARTLACVYMFALHALVFVVCYKLAYTQDCHDKAAFECAKRYQDHMREVHQKDV</sequence>
<dbReference type="GO" id="GO:0006891">
    <property type="term" value="P:intra-Golgi vesicle-mediated transport"/>
    <property type="evidence" value="ECO:0007669"/>
    <property type="project" value="InterPro"/>
</dbReference>
<keyword evidence="3" id="KW-1133">Transmembrane helix</keyword>
<dbReference type="EMBL" id="CAJPEV010002025">
    <property type="protein sequence ID" value="CAG0895357.1"/>
    <property type="molecule type" value="Genomic_DNA"/>
</dbReference>
<evidence type="ECO:0000256" key="1">
    <source>
        <dbReference type="ARBA" id="ARBA00023054"/>
    </source>
</evidence>
<proteinExistence type="predicted"/>
<dbReference type="GO" id="GO:0000139">
    <property type="term" value="C:Golgi membrane"/>
    <property type="evidence" value="ECO:0007669"/>
    <property type="project" value="InterPro"/>
</dbReference>
<evidence type="ECO:0000256" key="3">
    <source>
        <dbReference type="SAM" id="Phobius"/>
    </source>
</evidence>
<dbReference type="AlphaFoldDB" id="A0A7R8XFI5"/>
<evidence type="ECO:0000256" key="2">
    <source>
        <dbReference type="SAM" id="Coils"/>
    </source>
</evidence>
<accession>A0A7R8XFI5</accession>
<gene>
    <name evidence="5" type="ORF">DSTB1V02_LOCUS8659</name>
</gene>